<dbReference type="PANTHER" id="PTHR31410">
    <property type="entry name" value="TRANSMEMBRANE PROTEIN 246"/>
    <property type="match status" value="1"/>
</dbReference>
<comment type="caution">
    <text evidence="1">The sequence shown here is derived from an EMBL/GenBank/DDBJ whole genome shotgun (WGS) entry which is preliminary data.</text>
</comment>
<name>A0ABR4KCS1_9EURO</name>
<dbReference type="Proteomes" id="UP001610444">
    <property type="component" value="Unassembled WGS sequence"/>
</dbReference>
<evidence type="ECO:0000313" key="1">
    <source>
        <dbReference type="EMBL" id="KAL2850072.1"/>
    </source>
</evidence>
<gene>
    <name evidence="1" type="ORF">BJX68DRAFT_266866</name>
</gene>
<evidence type="ECO:0000313" key="2">
    <source>
        <dbReference type="Proteomes" id="UP001610444"/>
    </source>
</evidence>
<dbReference type="InterPro" id="IPR029675">
    <property type="entry name" value="PGAP4"/>
</dbReference>
<accession>A0ABR4KCS1</accession>
<sequence>MSTGSLYFDQVEMLRASRIFLSSLLIWLLLYSYCRTNFWRDPHSAFFQEDHVYDLDYNLYREGEAWHFISQHNAAIDPPDYTIGALGRTPSVCVAMATVHRELDTSFEASVGSLLERLTERERRALYLSVLFADTDPAA</sequence>
<dbReference type="EMBL" id="JBFXLR010000021">
    <property type="protein sequence ID" value="KAL2850072.1"/>
    <property type="molecule type" value="Genomic_DNA"/>
</dbReference>
<proteinExistence type="predicted"/>
<dbReference type="GeneID" id="98160798"/>
<reference evidence="1 2" key="1">
    <citation type="submission" date="2024-07" db="EMBL/GenBank/DDBJ databases">
        <title>Section-level genome sequencing and comparative genomics of Aspergillus sections Usti and Cavernicolus.</title>
        <authorList>
            <consortium name="Lawrence Berkeley National Laboratory"/>
            <person name="Nybo J.L."/>
            <person name="Vesth T.C."/>
            <person name="Theobald S."/>
            <person name="Frisvad J.C."/>
            <person name="Larsen T.O."/>
            <person name="Kjaerboelling I."/>
            <person name="Rothschild-Mancinelli K."/>
            <person name="Lyhne E.K."/>
            <person name="Kogle M.E."/>
            <person name="Barry K."/>
            <person name="Clum A."/>
            <person name="Na H."/>
            <person name="Ledsgaard L."/>
            <person name="Lin J."/>
            <person name="Lipzen A."/>
            <person name="Kuo A."/>
            <person name="Riley R."/>
            <person name="Mondo S."/>
            <person name="LaButti K."/>
            <person name="Haridas S."/>
            <person name="Pangalinan J."/>
            <person name="Salamov A.A."/>
            <person name="Simmons B.A."/>
            <person name="Magnuson J.K."/>
            <person name="Chen J."/>
            <person name="Drula E."/>
            <person name="Henrissat B."/>
            <person name="Wiebenga A."/>
            <person name="Lubbers R.J."/>
            <person name="Gomes A.C."/>
            <person name="Macurrencykelacurrency M.R."/>
            <person name="Stajich J."/>
            <person name="Grigoriev I.V."/>
            <person name="Mortensen U.H."/>
            <person name="De vries R.P."/>
            <person name="Baker S.E."/>
            <person name="Andersen M.R."/>
        </authorList>
    </citation>
    <scope>NUCLEOTIDE SEQUENCE [LARGE SCALE GENOMIC DNA]</scope>
    <source>
        <strain evidence="1 2">CBS 756.74</strain>
    </source>
</reference>
<dbReference type="PANTHER" id="PTHR31410:SF1">
    <property type="entry name" value="POST-GPI ATTACHMENT TO PROTEINS FACTOR 4"/>
    <property type="match status" value="1"/>
</dbReference>
<dbReference type="RefSeq" id="XP_070899154.1">
    <property type="nucleotide sequence ID" value="XM_071045634.1"/>
</dbReference>
<protein>
    <submittedName>
        <fullName evidence="1">Uncharacterized protein</fullName>
    </submittedName>
</protein>
<organism evidence="1 2">
    <name type="scientific">Aspergillus pseudodeflectus</name>
    <dbReference type="NCBI Taxonomy" id="176178"/>
    <lineage>
        <taxon>Eukaryota</taxon>
        <taxon>Fungi</taxon>
        <taxon>Dikarya</taxon>
        <taxon>Ascomycota</taxon>
        <taxon>Pezizomycotina</taxon>
        <taxon>Eurotiomycetes</taxon>
        <taxon>Eurotiomycetidae</taxon>
        <taxon>Eurotiales</taxon>
        <taxon>Aspergillaceae</taxon>
        <taxon>Aspergillus</taxon>
        <taxon>Aspergillus subgen. Nidulantes</taxon>
    </lineage>
</organism>
<keyword evidence="2" id="KW-1185">Reference proteome</keyword>